<comment type="catalytic activity">
    <reaction evidence="6">
        <text>1D-myo-inositol 1,4-bisphosphate + H2O = 1D-myo-inositol 4-phosphate + phosphate</text>
        <dbReference type="Rhea" id="RHEA:15553"/>
        <dbReference type="ChEBI" id="CHEBI:15377"/>
        <dbReference type="ChEBI" id="CHEBI:43474"/>
        <dbReference type="ChEBI" id="CHEBI:58282"/>
        <dbReference type="ChEBI" id="CHEBI:58469"/>
        <dbReference type="EC" id="3.1.3.57"/>
    </reaction>
    <physiologicalReaction direction="left-to-right" evidence="6">
        <dbReference type="Rhea" id="RHEA:15554"/>
    </physiologicalReaction>
</comment>
<feature type="binding site" evidence="8">
    <location>
        <position position="162"/>
    </location>
    <ligand>
        <name>Mg(2+)</name>
        <dbReference type="ChEBI" id="CHEBI:18420"/>
        <label>1</label>
        <note>catalytic</note>
    </ligand>
</feature>
<dbReference type="Gene3D" id="3.40.190.80">
    <property type="match status" value="1"/>
</dbReference>
<dbReference type="PANTHER" id="PTHR43028:SF3">
    <property type="entry name" value="INOSITOL POLYPHOSPHATE 1-PHOSPHATASE"/>
    <property type="match status" value="1"/>
</dbReference>
<dbReference type="RefSeq" id="XP_046594280.1">
    <property type="nucleotide sequence ID" value="XM_046738324.1"/>
</dbReference>
<dbReference type="SUPFAM" id="SSF56655">
    <property type="entry name" value="Carbohydrate phosphatase"/>
    <property type="match status" value="1"/>
</dbReference>
<dbReference type="CTD" id="3652"/>
<dbReference type="PROSITE" id="PS00629">
    <property type="entry name" value="IMP_1"/>
    <property type="match status" value="1"/>
</dbReference>
<keyword evidence="2" id="KW-0452">Lithium</keyword>
<organism evidence="9 10">
    <name type="scientific">Neodiprion lecontei</name>
    <name type="common">Redheaded pine sawfly</name>
    <dbReference type="NCBI Taxonomy" id="441921"/>
    <lineage>
        <taxon>Eukaryota</taxon>
        <taxon>Metazoa</taxon>
        <taxon>Ecdysozoa</taxon>
        <taxon>Arthropoda</taxon>
        <taxon>Hexapoda</taxon>
        <taxon>Insecta</taxon>
        <taxon>Pterygota</taxon>
        <taxon>Neoptera</taxon>
        <taxon>Endopterygota</taxon>
        <taxon>Hymenoptera</taxon>
        <taxon>Tenthredinoidea</taxon>
        <taxon>Diprionidae</taxon>
        <taxon>Diprioninae</taxon>
        <taxon>Neodiprion</taxon>
    </lineage>
</organism>
<feature type="binding site" evidence="8">
    <location>
        <position position="82"/>
    </location>
    <ligand>
        <name>Mg(2+)</name>
        <dbReference type="ChEBI" id="CHEBI:18420"/>
        <label>1</label>
        <note>catalytic</note>
    </ligand>
</feature>
<evidence type="ECO:0000256" key="7">
    <source>
        <dbReference type="ARBA" id="ARBA00044519"/>
    </source>
</evidence>
<dbReference type="InterPro" id="IPR020583">
    <property type="entry name" value="Inositol_monoP_metal-BS"/>
</dbReference>
<accession>A0A6J0B6U6</accession>
<dbReference type="KEGG" id="nlo:107217652"/>
<dbReference type="AlphaFoldDB" id="A0A6J0B6U6"/>
<proteinExistence type="inferred from homology"/>
<dbReference type="GeneID" id="107217652"/>
<dbReference type="Pfam" id="PF00459">
    <property type="entry name" value="Inositol_P"/>
    <property type="match status" value="1"/>
</dbReference>
<feature type="binding site" evidence="8">
    <location>
        <position position="159"/>
    </location>
    <ligand>
        <name>Mg(2+)</name>
        <dbReference type="ChEBI" id="CHEBI:18420"/>
        <label>1</label>
        <note>catalytic</note>
    </ligand>
</feature>
<evidence type="ECO:0000313" key="9">
    <source>
        <dbReference type="Proteomes" id="UP000829291"/>
    </source>
</evidence>
<dbReference type="FunCoup" id="A0A6J0B6U6">
    <property type="interactions" value="114"/>
</dbReference>
<dbReference type="Gene3D" id="3.30.540.10">
    <property type="entry name" value="Fructose-1,6-Bisphosphatase, subunit A, domain 1"/>
    <property type="match status" value="1"/>
</dbReference>
<dbReference type="GO" id="GO:0004441">
    <property type="term" value="F:inositol-1,4-bisphosphate 1-phosphatase activity"/>
    <property type="evidence" value="ECO:0007669"/>
    <property type="project" value="UniProtKB-EC"/>
</dbReference>
<dbReference type="GO" id="GO:0046872">
    <property type="term" value="F:metal ion binding"/>
    <property type="evidence" value="ECO:0007669"/>
    <property type="project" value="UniProtKB-KW"/>
</dbReference>
<feature type="binding site" evidence="8">
    <location>
        <position position="161"/>
    </location>
    <ligand>
        <name>Mg(2+)</name>
        <dbReference type="ChEBI" id="CHEBI:18420"/>
        <label>1</label>
        <note>catalytic</note>
    </ligand>
</feature>
<dbReference type="InterPro" id="IPR044897">
    <property type="entry name" value="INPP1_dom_1"/>
</dbReference>
<evidence type="ECO:0000256" key="3">
    <source>
        <dbReference type="ARBA" id="ARBA00022723"/>
    </source>
</evidence>
<evidence type="ECO:0000256" key="5">
    <source>
        <dbReference type="ARBA" id="ARBA00044465"/>
    </source>
</evidence>
<sequence>MSEGSRLLECLLKVSEKAANIARVCRQNRQLFKLLVQEKSDEEKNPRFVQDFKTLADVLIQETIKHDVGTEFPDLAEHVTGEENNTFSNTLGESVTVKVCSNFDDTANLLERVLNNDSEVANLLAVEVHREIQLSDVPGNNRVPDNLKLTTDALGIWIDPIDSTAEYIHGVEKVDEVTGVHLSGLRCVTVLIGVFEKTTGRPVLGVINQPFHNNTCDSEWLGLTYWGFNYNGVRLSSISGPEPSRNVAVLSSSESAGIKSKLSENGFTLVEAAGAGYKLLTVILGQSDIYILSKDSTFKWDTCAAQAILGSLEGGVIDFRNFLKTDSSNDSNLIYLPADNDSCNRGGIVAYRNIEILESIKKILLSH</sequence>
<keyword evidence="3 8" id="KW-0479">Metal-binding</keyword>
<evidence type="ECO:0000256" key="1">
    <source>
        <dbReference type="ARBA" id="ARBA00009759"/>
    </source>
</evidence>
<evidence type="ECO:0000256" key="2">
    <source>
        <dbReference type="ARBA" id="ARBA00022671"/>
    </source>
</evidence>
<evidence type="ECO:0000313" key="11">
    <source>
        <dbReference type="RefSeq" id="XP_046594280.1"/>
    </source>
</evidence>
<comment type="similarity">
    <text evidence="1">Belongs to the inositol monophosphatase superfamily.</text>
</comment>
<protein>
    <recommendedName>
        <fullName evidence="7">inositol-1,4-bisphosphate 1-phosphatase</fullName>
        <ecNumber evidence="7">3.1.3.57</ecNumber>
    </recommendedName>
</protein>
<dbReference type="InterPro" id="IPR000760">
    <property type="entry name" value="Inositol_monophosphatase-like"/>
</dbReference>
<evidence type="ECO:0000256" key="8">
    <source>
        <dbReference type="PIRSR" id="PIRSR600760-2"/>
    </source>
</evidence>
<comment type="cofactor">
    <cofactor evidence="8">
        <name>Mg(2+)</name>
        <dbReference type="ChEBI" id="CHEBI:18420"/>
    </cofactor>
</comment>
<comment type="catalytic activity">
    <reaction evidence="5">
        <text>1D-myo-inositol 1,3,4-trisphosphate + H2O = 1D-myo-inositol 3,4-bisphosphate + phosphate</text>
        <dbReference type="Rhea" id="RHEA:70319"/>
        <dbReference type="ChEBI" id="CHEBI:15377"/>
        <dbReference type="ChEBI" id="CHEBI:43474"/>
        <dbReference type="ChEBI" id="CHEBI:58414"/>
        <dbReference type="ChEBI" id="CHEBI:83241"/>
    </reaction>
    <physiologicalReaction direction="left-to-right" evidence="5">
        <dbReference type="Rhea" id="RHEA:70320"/>
    </physiologicalReaction>
</comment>
<keyword evidence="4 8" id="KW-0460">Magnesium</keyword>
<dbReference type="InParanoid" id="A0A6J0B6U6"/>
<dbReference type="InterPro" id="IPR050725">
    <property type="entry name" value="CysQ/Inositol_MonoPase"/>
</dbReference>
<reference evidence="10" key="1">
    <citation type="submission" date="2025-04" db="UniProtKB">
        <authorList>
            <consortium name="RefSeq"/>
        </authorList>
    </citation>
    <scope>IDENTIFICATION</scope>
    <source>
        <tissue evidence="11">Thorax and Abdomen</tissue>
        <tissue evidence="10">Whole body</tissue>
    </source>
</reference>
<gene>
    <name evidence="10 11" type="primary">LOC107217652</name>
</gene>
<dbReference type="OrthoDB" id="9977309at2759"/>
<keyword evidence="9" id="KW-1185">Reference proteome</keyword>
<dbReference type="Proteomes" id="UP000829291">
    <property type="component" value="Chromosome 4"/>
</dbReference>
<name>A0A6J0B6U6_NEOLC</name>
<evidence type="ECO:0000256" key="4">
    <source>
        <dbReference type="ARBA" id="ARBA00022842"/>
    </source>
</evidence>
<dbReference type="Gene3D" id="4.10.460.10">
    <property type="entry name" value="Inositol Polyphosphate 1-phosphatase, domain 1"/>
    <property type="match status" value="1"/>
</dbReference>
<evidence type="ECO:0000256" key="6">
    <source>
        <dbReference type="ARBA" id="ARBA00044478"/>
    </source>
</evidence>
<dbReference type="PANTHER" id="PTHR43028">
    <property type="entry name" value="3'(2'),5'-BISPHOSPHATE NUCLEOTIDASE 1"/>
    <property type="match status" value="1"/>
</dbReference>
<feature type="binding site" evidence="8">
    <location>
        <position position="301"/>
    </location>
    <ligand>
        <name>Mg(2+)</name>
        <dbReference type="ChEBI" id="CHEBI:18420"/>
        <label>1</label>
        <note>catalytic</note>
    </ligand>
</feature>
<dbReference type="EC" id="3.1.3.57" evidence="7"/>
<evidence type="ECO:0000313" key="10">
    <source>
        <dbReference type="RefSeq" id="XP_015510754.1"/>
    </source>
</evidence>
<dbReference type="RefSeq" id="XP_015510754.1">
    <property type="nucleotide sequence ID" value="XM_015655268.1"/>
</dbReference>